<dbReference type="PANTHER" id="PTHR14845">
    <property type="entry name" value="COILED-COIL DOMAIN-CONTAINING 166"/>
    <property type="match status" value="1"/>
</dbReference>
<keyword evidence="4" id="KW-1185">Reference proteome</keyword>
<evidence type="ECO:0000313" key="4">
    <source>
        <dbReference type="Proteomes" id="UP001174909"/>
    </source>
</evidence>
<protein>
    <submittedName>
        <fullName evidence="3">Uncharacterized protein</fullName>
    </submittedName>
</protein>
<accession>A0AA35RQN4</accession>
<evidence type="ECO:0000256" key="1">
    <source>
        <dbReference type="SAM" id="Coils"/>
    </source>
</evidence>
<feature type="compositionally biased region" description="Basic residues" evidence="2">
    <location>
        <begin position="1"/>
        <end position="16"/>
    </location>
</feature>
<dbReference type="AlphaFoldDB" id="A0AA35RQN4"/>
<evidence type="ECO:0000256" key="2">
    <source>
        <dbReference type="SAM" id="MobiDB-lite"/>
    </source>
</evidence>
<feature type="compositionally biased region" description="Basic and acidic residues" evidence="2">
    <location>
        <begin position="25"/>
        <end position="40"/>
    </location>
</feature>
<proteinExistence type="predicted"/>
<gene>
    <name evidence="3" type="ORF">GBAR_LOCUS9087</name>
</gene>
<dbReference type="PANTHER" id="PTHR14845:SF0">
    <property type="entry name" value="DUF4515 DOMAIN-CONTAINING PROTEIN"/>
    <property type="match status" value="1"/>
</dbReference>
<feature type="coiled-coil region" evidence="1">
    <location>
        <begin position="40"/>
        <end position="81"/>
    </location>
</feature>
<feature type="non-terminal residue" evidence="3">
    <location>
        <position position="1"/>
    </location>
</feature>
<dbReference type="EMBL" id="CASHTH010001373">
    <property type="protein sequence ID" value="CAI8014571.1"/>
    <property type="molecule type" value="Genomic_DNA"/>
</dbReference>
<reference evidence="3" key="1">
    <citation type="submission" date="2023-03" db="EMBL/GenBank/DDBJ databases">
        <authorList>
            <person name="Steffen K."/>
            <person name="Cardenas P."/>
        </authorList>
    </citation>
    <scope>NUCLEOTIDE SEQUENCE</scope>
</reference>
<keyword evidence="1" id="KW-0175">Coiled coil</keyword>
<dbReference type="Proteomes" id="UP001174909">
    <property type="component" value="Unassembled WGS sequence"/>
</dbReference>
<feature type="region of interest" description="Disordered" evidence="2">
    <location>
        <begin position="1"/>
        <end position="40"/>
    </location>
</feature>
<comment type="caution">
    <text evidence="3">The sequence shown here is derived from an EMBL/GenBank/DDBJ whole genome shotgun (WGS) entry which is preliminary data.</text>
</comment>
<evidence type="ECO:0000313" key="3">
    <source>
        <dbReference type="EMBL" id="CAI8014571.1"/>
    </source>
</evidence>
<sequence length="155" mass="18271">MPKKGKKSDKKGKGKKGGNDEEEKEVEKKPFEAPDSTNKELELQKELGELDTELDTLKKQVKELREENEWLQEEAEKTKLESQDYQTYVSRKAKKREDLVTSLTEYHQQELQKIQAEREALIKKFEEKKTSRCQSEYSLWLNISLLFRFEHGFAG</sequence>
<name>A0AA35RQN4_GEOBA</name>
<organism evidence="3 4">
    <name type="scientific">Geodia barretti</name>
    <name type="common">Barrett's horny sponge</name>
    <dbReference type="NCBI Taxonomy" id="519541"/>
    <lineage>
        <taxon>Eukaryota</taxon>
        <taxon>Metazoa</taxon>
        <taxon>Porifera</taxon>
        <taxon>Demospongiae</taxon>
        <taxon>Heteroscleromorpha</taxon>
        <taxon>Tetractinellida</taxon>
        <taxon>Astrophorina</taxon>
        <taxon>Geodiidae</taxon>
        <taxon>Geodia</taxon>
    </lineage>
</organism>